<name>A0A1I6G1G0_9GAMM</name>
<comment type="catalytic activity">
    <reaction evidence="10 11">
        <text>carboxynorspermidine + H(+) = norspermidine + CO2</text>
        <dbReference type="Rhea" id="RHEA:34099"/>
        <dbReference type="ChEBI" id="CHEBI:15378"/>
        <dbReference type="ChEBI" id="CHEBI:16526"/>
        <dbReference type="ChEBI" id="CHEBI:57920"/>
        <dbReference type="ChEBI" id="CHEBI:65070"/>
        <dbReference type="EC" id="4.1.1.96"/>
    </reaction>
</comment>
<dbReference type="NCBIfam" id="TIGR01047">
    <property type="entry name" value="nspC"/>
    <property type="match status" value="1"/>
</dbReference>
<evidence type="ECO:0000256" key="5">
    <source>
        <dbReference type="ARBA" id="ARBA00022898"/>
    </source>
</evidence>
<dbReference type="EMBL" id="FOYU01000001">
    <property type="protein sequence ID" value="SFR36002.1"/>
    <property type="molecule type" value="Genomic_DNA"/>
</dbReference>
<dbReference type="Gene3D" id="3.20.20.10">
    <property type="entry name" value="Alanine racemase"/>
    <property type="match status" value="1"/>
</dbReference>
<dbReference type="CDD" id="cd06829">
    <property type="entry name" value="PLPDE_III_CANSDC"/>
    <property type="match status" value="1"/>
</dbReference>
<evidence type="ECO:0000256" key="6">
    <source>
        <dbReference type="ARBA" id="ARBA00023066"/>
    </source>
</evidence>
<keyword evidence="5 11" id="KW-0663">Pyridoxal phosphate</keyword>
<comment type="similarity">
    <text evidence="8 11">Belongs to the Orn/Lys/Arg decarboxylase class-II family. NspC subfamily.</text>
</comment>
<dbReference type="GO" id="GO:0009089">
    <property type="term" value="P:lysine biosynthetic process via diaminopimelate"/>
    <property type="evidence" value="ECO:0007669"/>
    <property type="project" value="TreeGrafter"/>
</dbReference>
<proteinExistence type="inferred from homology"/>
<feature type="domain" description="Orn/DAP/Arg decarboxylase 2 C-terminal" evidence="13">
    <location>
        <begin position="32"/>
        <end position="352"/>
    </location>
</feature>
<organism evidence="14 15">
    <name type="scientific">Pseudidiomarina maritima</name>
    <dbReference type="NCBI Taxonomy" id="519453"/>
    <lineage>
        <taxon>Bacteria</taxon>
        <taxon>Pseudomonadati</taxon>
        <taxon>Pseudomonadota</taxon>
        <taxon>Gammaproteobacteria</taxon>
        <taxon>Alteromonadales</taxon>
        <taxon>Idiomarinaceae</taxon>
        <taxon>Pseudidiomarina</taxon>
    </lineage>
</organism>
<accession>A0A1I6G1G0</accession>
<evidence type="ECO:0000256" key="3">
    <source>
        <dbReference type="ARBA" id="ARBA00013633"/>
    </source>
</evidence>
<dbReference type="SUPFAM" id="SSF51419">
    <property type="entry name" value="PLP-binding barrel"/>
    <property type="match status" value="1"/>
</dbReference>
<evidence type="ECO:0000256" key="2">
    <source>
        <dbReference type="ARBA" id="ARBA00012259"/>
    </source>
</evidence>
<keyword evidence="7 11" id="KW-0456">Lyase</keyword>
<dbReference type="Pfam" id="PF00278">
    <property type="entry name" value="Orn_DAP_Arg_deC"/>
    <property type="match status" value="1"/>
</dbReference>
<evidence type="ECO:0000256" key="1">
    <source>
        <dbReference type="ARBA" id="ARBA00001933"/>
    </source>
</evidence>
<sequence length="396" mass="44380">MAYHGKSWKLNRHLSVRIMTNPFLKSEIPSPCYVCDEAALERNLQLMQRVQQESGADIILALKGFSMWSTFGLVKQYLKGCTASSVWEARLAAEEFGREVHAYAPAYKQSDIDELLPIVHHISFNSLSQWQRFREQTLASGVSAGLRVNPEHQEAETELYDPSAPGSRLGIRAAELADADLSGIDGLHVHNLCECDSFALERTLAAVESKFGHLLHKMKWLNLGGGHLMTRKGYDVEHLIKQLKRIQETYSIQVILEPGSAVAWQTGPLIAEVVDIIENDGQIALLDISATAHMPDVLEMPYRPNITGAREPGVLPHTYKLGGNSCLAGDVIGLYSFEQPLQPGDRLIFEDMMHYTMVKTSFFNGVEHPSIGILRRNGEFDLIRKFTYEDFRGRLS</sequence>
<feature type="binding site" evidence="12">
    <location>
        <position position="296"/>
    </location>
    <ligand>
        <name>substrate</name>
    </ligand>
</feature>
<comment type="catalytic activity">
    <reaction evidence="9 11">
        <text>carboxyspermidine + H(+) = spermidine + CO2</text>
        <dbReference type="Rhea" id="RHEA:34095"/>
        <dbReference type="ChEBI" id="CHEBI:15378"/>
        <dbReference type="ChEBI" id="CHEBI:16526"/>
        <dbReference type="ChEBI" id="CHEBI:57834"/>
        <dbReference type="ChEBI" id="CHEBI:65072"/>
        <dbReference type="EC" id="4.1.1.96"/>
    </reaction>
</comment>
<dbReference type="GO" id="GO:0045312">
    <property type="term" value="P:nor-spermidine biosynthetic process"/>
    <property type="evidence" value="ECO:0007669"/>
    <property type="project" value="InterPro"/>
</dbReference>
<dbReference type="PIRSF" id="PIRSF038941">
    <property type="entry name" value="NspC"/>
    <property type="match status" value="1"/>
</dbReference>
<evidence type="ECO:0000256" key="4">
    <source>
        <dbReference type="ARBA" id="ARBA00022793"/>
    </source>
</evidence>
<dbReference type="Gene3D" id="2.40.37.10">
    <property type="entry name" value="Lyase, Ornithine Decarboxylase, Chain A, domain 1"/>
    <property type="match status" value="1"/>
</dbReference>
<evidence type="ECO:0000313" key="15">
    <source>
        <dbReference type="Proteomes" id="UP000199424"/>
    </source>
</evidence>
<keyword evidence="11" id="KW-0963">Cytoplasm</keyword>
<comment type="cofactor">
    <cofactor evidence="1 11">
        <name>pyridoxal 5'-phosphate</name>
        <dbReference type="ChEBI" id="CHEBI:597326"/>
    </cofactor>
</comment>
<dbReference type="FunFam" id="3.20.20.10:FF:000012">
    <property type="entry name" value="Carboxynorspermidine/carboxyspermidine decarboxylase"/>
    <property type="match status" value="1"/>
</dbReference>
<dbReference type="AlphaFoldDB" id="A0A1I6G1G0"/>
<keyword evidence="11" id="KW-0620">Polyamine biosynthesis</keyword>
<keyword evidence="6 11" id="KW-0745">Spermidine biosynthesis</keyword>
<evidence type="ECO:0000256" key="11">
    <source>
        <dbReference type="PIRNR" id="PIRNR038941"/>
    </source>
</evidence>
<dbReference type="InterPro" id="IPR022643">
    <property type="entry name" value="De-COase2_C"/>
</dbReference>
<keyword evidence="4 11" id="KW-0210">Decarboxylase</keyword>
<dbReference type="Proteomes" id="UP000199424">
    <property type="component" value="Unassembled WGS sequence"/>
</dbReference>
<protein>
    <recommendedName>
        <fullName evidence="3 11">Carboxynorspermidine/carboxyspermidine decarboxylase</fullName>
        <shortName evidence="11">CANS DC/CAS DC</shortName>
        <shortName evidence="11">CANSDC/CASDC</shortName>
        <ecNumber evidence="2 11">4.1.1.96</ecNumber>
    </recommendedName>
</protein>
<dbReference type="InterPro" id="IPR029066">
    <property type="entry name" value="PLP-binding_barrel"/>
</dbReference>
<evidence type="ECO:0000313" key="14">
    <source>
        <dbReference type="EMBL" id="SFR36002.1"/>
    </source>
</evidence>
<evidence type="ECO:0000259" key="13">
    <source>
        <dbReference type="Pfam" id="PF00278"/>
    </source>
</evidence>
<dbReference type="EC" id="4.1.1.96" evidence="2 11"/>
<keyword evidence="15" id="KW-1185">Reference proteome</keyword>
<comment type="subunit">
    <text evidence="11">Homodimer.</text>
</comment>
<evidence type="ECO:0000256" key="9">
    <source>
        <dbReference type="ARBA" id="ARBA00047351"/>
    </source>
</evidence>
<dbReference type="GO" id="GO:0008836">
    <property type="term" value="F:diaminopimelate decarboxylase activity"/>
    <property type="evidence" value="ECO:0007669"/>
    <property type="project" value="TreeGrafter"/>
</dbReference>
<comment type="function">
    <text evidence="11">Catalyzes the decarboxylation of carboxynorspermidine and carboxyspermidine.</text>
</comment>
<evidence type="ECO:0000256" key="8">
    <source>
        <dbReference type="ARBA" id="ARBA00025802"/>
    </source>
</evidence>
<gene>
    <name evidence="14" type="ORF">SAMN04488070_0005</name>
</gene>
<evidence type="ECO:0000256" key="7">
    <source>
        <dbReference type="ARBA" id="ARBA00023239"/>
    </source>
</evidence>
<dbReference type="GO" id="GO:0008295">
    <property type="term" value="P:spermidine biosynthetic process"/>
    <property type="evidence" value="ECO:0007669"/>
    <property type="project" value="UniProtKB-KW"/>
</dbReference>
<dbReference type="InterPro" id="IPR009006">
    <property type="entry name" value="Ala_racemase/Decarboxylase_C"/>
</dbReference>
<dbReference type="PANTHER" id="PTHR43727">
    <property type="entry name" value="DIAMINOPIMELATE DECARBOXYLASE"/>
    <property type="match status" value="1"/>
</dbReference>
<comment type="subcellular location">
    <subcellularLocation>
        <location evidence="11">Cytoplasm</location>
    </subcellularLocation>
</comment>
<evidence type="ECO:0000256" key="10">
    <source>
        <dbReference type="ARBA" id="ARBA00047389"/>
    </source>
</evidence>
<evidence type="ECO:0000256" key="12">
    <source>
        <dbReference type="PIRSR" id="PIRSR038941-1"/>
    </source>
</evidence>
<dbReference type="PANTHER" id="PTHR43727:SF1">
    <property type="entry name" value="CARBOXYNORSPERMIDINE_CARBOXYSPERMIDINE DECARBOXYLASE"/>
    <property type="match status" value="1"/>
</dbReference>
<dbReference type="GO" id="GO:0005737">
    <property type="term" value="C:cytoplasm"/>
    <property type="evidence" value="ECO:0007669"/>
    <property type="project" value="UniProtKB-SubCell"/>
</dbReference>
<dbReference type="SUPFAM" id="SSF50621">
    <property type="entry name" value="Alanine racemase C-terminal domain-like"/>
    <property type="match status" value="1"/>
</dbReference>
<reference evidence="15" key="1">
    <citation type="submission" date="2016-10" db="EMBL/GenBank/DDBJ databases">
        <authorList>
            <person name="Varghese N."/>
            <person name="Submissions S."/>
        </authorList>
    </citation>
    <scope>NUCLEOTIDE SEQUENCE [LARGE SCALE GENOMIC DNA]</scope>
    <source>
        <strain evidence="15">CGMCC 1.7285</strain>
    </source>
</reference>
<dbReference type="InterPro" id="IPR005730">
    <property type="entry name" value="Nsp_de-COase"/>
</dbReference>